<accession>A0A3M7Q9K0</accession>
<sequence>MVANNLLFYDFIDNVTCVKKFSLCKKIIKVKKHILINSGTNLIAFETKMPIQTFKRCPISKENITKANILQLNFLKLNCVPFGKMFFTVLIITKAFMMKCSGRKSLKYLYNSFIFKGNFTSLNGE</sequence>
<protein>
    <submittedName>
        <fullName evidence="1">Uncharacterized protein</fullName>
    </submittedName>
</protein>
<evidence type="ECO:0000313" key="2">
    <source>
        <dbReference type="Proteomes" id="UP000276133"/>
    </source>
</evidence>
<dbReference type="EMBL" id="REGN01006975">
    <property type="protein sequence ID" value="RNA07635.1"/>
    <property type="molecule type" value="Genomic_DNA"/>
</dbReference>
<dbReference type="AlphaFoldDB" id="A0A3M7Q9K0"/>
<proteinExistence type="predicted"/>
<evidence type="ECO:0000313" key="1">
    <source>
        <dbReference type="EMBL" id="RNA07635.1"/>
    </source>
</evidence>
<name>A0A3M7Q9K0_BRAPC</name>
<comment type="caution">
    <text evidence="1">The sequence shown here is derived from an EMBL/GenBank/DDBJ whole genome shotgun (WGS) entry which is preliminary data.</text>
</comment>
<keyword evidence="2" id="KW-1185">Reference proteome</keyword>
<dbReference type="Proteomes" id="UP000276133">
    <property type="component" value="Unassembled WGS sequence"/>
</dbReference>
<organism evidence="1 2">
    <name type="scientific">Brachionus plicatilis</name>
    <name type="common">Marine rotifer</name>
    <name type="synonym">Brachionus muelleri</name>
    <dbReference type="NCBI Taxonomy" id="10195"/>
    <lineage>
        <taxon>Eukaryota</taxon>
        <taxon>Metazoa</taxon>
        <taxon>Spiralia</taxon>
        <taxon>Gnathifera</taxon>
        <taxon>Rotifera</taxon>
        <taxon>Eurotatoria</taxon>
        <taxon>Monogononta</taxon>
        <taxon>Pseudotrocha</taxon>
        <taxon>Ploima</taxon>
        <taxon>Brachionidae</taxon>
        <taxon>Brachionus</taxon>
    </lineage>
</organism>
<gene>
    <name evidence="1" type="ORF">BpHYR1_013128</name>
</gene>
<reference evidence="1 2" key="1">
    <citation type="journal article" date="2018" name="Sci. Rep.">
        <title>Genomic signatures of local adaptation to the degree of environmental predictability in rotifers.</title>
        <authorList>
            <person name="Franch-Gras L."/>
            <person name="Hahn C."/>
            <person name="Garcia-Roger E.M."/>
            <person name="Carmona M.J."/>
            <person name="Serra M."/>
            <person name="Gomez A."/>
        </authorList>
    </citation>
    <scope>NUCLEOTIDE SEQUENCE [LARGE SCALE GENOMIC DNA]</scope>
    <source>
        <strain evidence="1">HYR1</strain>
    </source>
</reference>